<protein>
    <submittedName>
        <fullName evidence="1">Uncharacterized protein</fullName>
    </submittedName>
</protein>
<gene>
    <name evidence="1" type="ORF">Ga0123462_1041</name>
</gene>
<evidence type="ECO:0000313" key="2">
    <source>
        <dbReference type="Proteomes" id="UP000231637"/>
    </source>
</evidence>
<proteinExistence type="predicted"/>
<dbReference type="AlphaFoldDB" id="A0A2K8L3J6"/>
<keyword evidence="2" id="KW-1185">Reference proteome</keyword>
<dbReference type="EMBL" id="CP018800">
    <property type="protein sequence ID" value="ATX81908.1"/>
    <property type="molecule type" value="Genomic_DNA"/>
</dbReference>
<evidence type="ECO:0000313" key="1">
    <source>
        <dbReference type="EMBL" id="ATX81908.1"/>
    </source>
</evidence>
<organism evidence="1 2">
    <name type="scientific">Mariprofundus ferrinatatus</name>
    <dbReference type="NCBI Taxonomy" id="1921087"/>
    <lineage>
        <taxon>Bacteria</taxon>
        <taxon>Pseudomonadati</taxon>
        <taxon>Pseudomonadota</taxon>
        <taxon>Candidatius Mariprofundia</taxon>
        <taxon>Mariprofundales</taxon>
        <taxon>Mariprofundaceae</taxon>
        <taxon>Mariprofundus</taxon>
    </lineage>
</organism>
<accession>A0A2K8L3J6</accession>
<dbReference type="KEGG" id="mfn:Ga0123462_1041"/>
<sequence length="125" mass="13860">MSQKHGLEDNTPIKQICEAVEEAHAQIQADFDHINPVVGVINRMRNYGIPTDLMTIDCLKSGRRILIAVHDNKPGIADYQFCRRDEDPADEFASIAASSAARSTPVWPPEMIFIIYDLTNCSSGA</sequence>
<reference evidence="1 2" key="1">
    <citation type="submission" date="2016-12" db="EMBL/GenBank/DDBJ databases">
        <title>Isolation and genomic insights into novel planktonic Zetaproteobacteria from stratified waters of the Chesapeake Bay.</title>
        <authorList>
            <person name="McAllister S.M."/>
            <person name="Kato S."/>
            <person name="Chan C.S."/>
            <person name="Chiu B.K."/>
            <person name="Field E.K."/>
        </authorList>
    </citation>
    <scope>NUCLEOTIDE SEQUENCE [LARGE SCALE GENOMIC DNA]</scope>
    <source>
        <strain evidence="1 2">CP-8</strain>
    </source>
</reference>
<name>A0A2K8L3J6_9PROT</name>
<dbReference type="Proteomes" id="UP000231637">
    <property type="component" value="Chromosome"/>
</dbReference>